<organism evidence="12 13">
    <name type="scientific">Cyprinus carpio carpio</name>
    <dbReference type="NCBI Taxonomy" id="630221"/>
    <lineage>
        <taxon>Eukaryota</taxon>
        <taxon>Metazoa</taxon>
        <taxon>Chordata</taxon>
        <taxon>Craniata</taxon>
        <taxon>Vertebrata</taxon>
        <taxon>Euteleostomi</taxon>
        <taxon>Actinopterygii</taxon>
        <taxon>Neopterygii</taxon>
        <taxon>Teleostei</taxon>
        <taxon>Ostariophysi</taxon>
        <taxon>Cypriniformes</taxon>
        <taxon>Cyprinidae</taxon>
        <taxon>Cyprininae</taxon>
        <taxon>Cyprinus</taxon>
    </lineage>
</organism>
<feature type="signal peptide" evidence="10">
    <location>
        <begin position="1"/>
        <end position="18"/>
    </location>
</feature>
<evidence type="ECO:0000256" key="5">
    <source>
        <dbReference type="ARBA" id="ARBA00023180"/>
    </source>
</evidence>
<evidence type="ECO:0000256" key="9">
    <source>
        <dbReference type="PROSITE-ProRule" id="PRU00196"/>
    </source>
</evidence>
<dbReference type="GeneTree" id="ENSGT00940000164475"/>
<dbReference type="PANTHER" id="PTHR48071:SF18">
    <property type="entry name" value="DELETED IN MALIGNANT BRAIN TUMORS 1 PROTEIN-RELATED"/>
    <property type="match status" value="1"/>
</dbReference>
<feature type="domain" description="SRCR" evidence="11">
    <location>
        <begin position="646"/>
        <end position="745"/>
    </location>
</feature>
<evidence type="ECO:0000256" key="3">
    <source>
        <dbReference type="ARBA" id="ARBA00023157"/>
    </source>
</evidence>
<dbReference type="OMA" id="QWTIEDA"/>
<dbReference type="Ensembl" id="ENSCCRT00000051446.2">
    <property type="protein sequence ID" value="ENSCCRP00000047485.2"/>
    <property type="gene ID" value="ENSCCRG00000025332.2"/>
</dbReference>
<dbReference type="Gene3D" id="3.10.250.10">
    <property type="entry name" value="SRCR-like domain"/>
    <property type="match status" value="7"/>
</dbReference>
<feature type="disulfide bond" evidence="9">
    <location>
        <begin position="509"/>
        <end position="519"/>
    </location>
</feature>
<name>A0A8C1CHP1_CYPCA</name>
<reference evidence="12" key="1">
    <citation type="submission" date="2025-08" db="UniProtKB">
        <authorList>
            <consortium name="Ensembl"/>
        </authorList>
    </citation>
    <scope>IDENTIFICATION</scope>
</reference>
<reference evidence="12" key="2">
    <citation type="submission" date="2025-09" db="UniProtKB">
        <authorList>
            <consortium name="Ensembl"/>
        </authorList>
    </citation>
    <scope>IDENTIFICATION</scope>
</reference>
<dbReference type="GO" id="GO:0016020">
    <property type="term" value="C:membrane"/>
    <property type="evidence" value="ECO:0007669"/>
    <property type="project" value="InterPro"/>
</dbReference>
<feature type="disulfide bond" evidence="9">
    <location>
        <begin position="566"/>
        <end position="630"/>
    </location>
</feature>
<dbReference type="AlphaFoldDB" id="A0A8C1CHP1"/>
<evidence type="ECO:0000256" key="4">
    <source>
        <dbReference type="ARBA" id="ARBA00023170"/>
    </source>
</evidence>
<dbReference type="PROSITE" id="PS00420">
    <property type="entry name" value="SRCR_1"/>
    <property type="match status" value="4"/>
</dbReference>
<feature type="disulfide bond" evidence="9">
    <location>
        <begin position="610"/>
        <end position="620"/>
    </location>
</feature>
<feature type="domain" description="SRCR" evidence="11">
    <location>
        <begin position="338"/>
        <end position="437"/>
    </location>
</feature>
<feature type="disulfide bond" evidence="9">
    <location>
        <begin position="715"/>
        <end position="725"/>
    </location>
</feature>
<evidence type="ECO:0000313" key="13">
    <source>
        <dbReference type="Proteomes" id="UP001108240"/>
    </source>
</evidence>
<feature type="domain" description="SRCR" evidence="11">
    <location>
        <begin position="541"/>
        <end position="641"/>
    </location>
</feature>
<keyword evidence="3 9" id="KW-1015">Disulfide bond</keyword>
<dbReference type="FunFam" id="3.10.250.10:FF:000007">
    <property type="entry name" value="Soluble scavenger receptor cysteine-rich domain-containing protein SSC5D"/>
    <property type="match status" value="7"/>
</dbReference>
<dbReference type="PANTHER" id="PTHR48071">
    <property type="entry name" value="SRCR DOMAIN-CONTAINING PROTEIN"/>
    <property type="match status" value="1"/>
</dbReference>
<comment type="caution">
    <text evidence="9">Lacks conserved residue(s) required for the propagation of feature annotation.</text>
</comment>
<dbReference type="PROSITE" id="PS50287">
    <property type="entry name" value="SRCR_2"/>
    <property type="match status" value="7"/>
</dbReference>
<dbReference type="InterPro" id="IPR001190">
    <property type="entry name" value="SRCR"/>
</dbReference>
<feature type="domain" description="SRCR" evidence="11">
    <location>
        <begin position="232"/>
        <end position="335"/>
    </location>
</feature>
<evidence type="ECO:0000256" key="8">
    <source>
        <dbReference type="ARBA" id="ARBA00069168"/>
    </source>
</evidence>
<feature type="disulfide bond" evidence="9">
    <location>
        <begin position="154"/>
        <end position="218"/>
    </location>
</feature>
<comment type="subunit">
    <text evidence="7">Interacts with LGALS1 and laminin.</text>
</comment>
<feature type="domain" description="SRCR" evidence="11">
    <location>
        <begin position="24"/>
        <end position="126"/>
    </location>
</feature>
<dbReference type="SUPFAM" id="SSF56487">
    <property type="entry name" value="SRCR-like"/>
    <property type="match status" value="7"/>
</dbReference>
<feature type="disulfide bond" evidence="9">
    <location>
        <begin position="93"/>
        <end position="103"/>
    </location>
</feature>
<feature type="disulfide bond" evidence="9">
    <location>
        <begin position="305"/>
        <end position="315"/>
    </location>
</feature>
<feature type="disulfide bond" evidence="9">
    <location>
        <begin position="198"/>
        <end position="208"/>
    </location>
</feature>
<keyword evidence="5" id="KW-0325">Glycoprotein</keyword>
<evidence type="ECO:0000256" key="7">
    <source>
        <dbReference type="ARBA" id="ARBA00064153"/>
    </source>
</evidence>
<evidence type="ECO:0000259" key="11">
    <source>
        <dbReference type="PROSITE" id="PS50287"/>
    </source>
</evidence>
<accession>A0A8C1CHP1</accession>
<evidence type="ECO:0000256" key="2">
    <source>
        <dbReference type="ARBA" id="ARBA00022737"/>
    </source>
</evidence>
<keyword evidence="13" id="KW-1185">Reference proteome</keyword>
<evidence type="ECO:0000313" key="12">
    <source>
        <dbReference type="Ensembl" id="ENSCCRP00000047485.2"/>
    </source>
</evidence>
<dbReference type="Proteomes" id="UP001108240">
    <property type="component" value="Unplaced"/>
</dbReference>
<evidence type="ECO:0000256" key="10">
    <source>
        <dbReference type="SAM" id="SignalP"/>
    </source>
</evidence>
<feature type="domain" description="SRCR" evidence="11">
    <location>
        <begin position="440"/>
        <end position="538"/>
    </location>
</feature>
<dbReference type="PRINTS" id="PR00258">
    <property type="entry name" value="SPERACTRCPTR"/>
</dbReference>
<feature type="disulfide bond" evidence="9">
    <location>
        <begin position="167"/>
        <end position="228"/>
    </location>
</feature>
<feature type="disulfide bond" evidence="9">
    <location>
        <begin position="579"/>
        <end position="640"/>
    </location>
</feature>
<keyword evidence="4" id="KW-0675">Receptor</keyword>
<dbReference type="InterPro" id="IPR036772">
    <property type="entry name" value="SRCR-like_dom_sf"/>
</dbReference>
<protein>
    <recommendedName>
        <fullName evidence="8">Soluble scavenger receptor cysteine-rich domain-containing protein SSC5D</fullName>
    </recommendedName>
</protein>
<comment type="function">
    <text evidence="6">Binds to extracellular matrix proteins. Binds to pathogen-associated molecular patterns (PAMPs) present on the cell walls of Gram-positive and Gram-negative bacteria and fungi, behaving as a pattern recognition receptor (PRR). Induces bacterial and fungal aggregation and subsequent inhibition of PAMP-induced cytokine release. Does not possess intrinsic bactericidal activity. May play a role in the innate defense and homeostasis of certain epithelial surfaces.</text>
</comment>
<proteinExistence type="predicted"/>
<keyword evidence="2" id="KW-0677">Repeat</keyword>
<dbReference type="SMART" id="SM00202">
    <property type="entry name" value="SR"/>
    <property type="match status" value="7"/>
</dbReference>
<feature type="domain" description="SRCR" evidence="11">
    <location>
        <begin position="129"/>
        <end position="229"/>
    </location>
</feature>
<sequence length="805" mass="86265">MLCSMWLILFLILGNTISSVSESIRLVNGNNSCSGRLEVFYNYQWGTVCDDGWDLLDAAVVCREMGCGDAIEAKSGAFFRPGWGNVLMSNIACVGNEPTLSSCSSKKAGLFEFICDHSKDAGVICHSLVRLVNGSHSCSGRVEVFNNGQWGTVCDNGWDHSDAAVICKEMGCGDVFEQRIGGYFSQGSGPVWLSDVQCSYSEMTLRHCNFQGWGQNSCGHEKDAAVSCIRRIKLENGFNACSGRVEIFYYPWGSPEFGTVCDNSWDLSDAAVVCREMGCGDAIAAKSAAYFGQGWGPVWLNDVNCIGNELTLAACESKKTEDYNLHYKDAGVICQSLVKLVNGTNSCSGRVEVFFDGRWGTVCDDGWDQSDAAVVCRELGCGNVIEAKNAAYFGQGSGLVWLSDLQCVSSSTLRNCNSKGWGQNSCGHEKDAGVACQLNIKLVNGITSCSGRVEVFRDNQWGTVFDDGCDLSDAAVVCRQMGCGDAIEAIGGAYFGQGVGEIFMGNVSCFGNETMLSDCEFLRWGMHDHSKDAGVICDPSLRLINGHDSCSGRVEVLYNGTWGTVCDNGWDLTDAAAVCREMGCGDVIEAKSAAHFGPGSGPVWISDLQCSDTDSRLRDCKSSGWGRGSCGHEKDAGVICKAIDNVRLVSSTNPCYGRVEVLHVGQWGTVCDDGWDASDAAVVCKQLGCGTVLEVKSAAYFGMGSGIVWMNNVNCSGNEPTLMNCSYNATPNSCGHEKDAGIICGSVKVMLRVEVKAKNGVDPNAAGIINKLSEEIGKKLQINGTFSLKTWTDGKIFHKRIGAAP</sequence>
<keyword evidence="1 10" id="KW-0732">Signal</keyword>
<dbReference type="Pfam" id="PF00530">
    <property type="entry name" value="SRCR"/>
    <property type="match status" value="7"/>
</dbReference>
<feature type="chain" id="PRO_5039929285" description="Soluble scavenger receptor cysteine-rich domain-containing protein SSC5D" evidence="10">
    <location>
        <begin position="19"/>
        <end position="805"/>
    </location>
</feature>
<evidence type="ECO:0000256" key="1">
    <source>
        <dbReference type="ARBA" id="ARBA00022729"/>
    </source>
</evidence>
<evidence type="ECO:0000256" key="6">
    <source>
        <dbReference type="ARBA" id="ARBA00058074"/>
    </source>
</evidence>